<evidence type="ECO:0000313" key="1">
    <source>
        <dbReference type="EMBL" id="GGN90688.1"/>
    </source>
</evidence>
<dbReference type="AlphaFoldDB" id="A0A917YE13"/>
<evidence type="ECO:0008006" key="3">
    <source>
        <dbReference type="Google" id="ProtNLM"/>
    </source>
</evidence>
<name>A0A917YE13_9ACTN</name>
<proteinExistence type="predicted"/>
<protein>
    <recommendedName>
        <fullName evidence="3">Exo-alpha-sialidase</fullName>
    </recommendedName>
</protein>
<reference evidence="1 2" key="1">
    <citation type="journal article" date="2014" name="Int. J. Syst. Evol. Microbiol.">
        <title>Complete genome sequence of Corynebacterium casei LMG S-19264T (=DSM 44701T), isolated from a smear-ripened cheese.</title>
        <authorList>
            <consortium name="US DOE Joint Genome Institute (JGI-PGF)"/>
            <person name="Walter F."/>
            <person name="Albersmeier A."/>
            <person name="Kalinowski J."/>
            <person name="Ruckert C."/>
        </authorList>
    </citation>
    <scope>NUCLEOTIDE SEQUENCE [LARGE SCALE GENOMIC DNA]</scope>
    <source>
        <strain evidence="1 2">CGMCC 4.7111</strain>
    </source>
</reference>
<evidence type="ECO:0000313" key="2">
    <source>
        <dbReference type="Proteomes" id="UP000600365"/>
    </source>
</evidence>
<keyword evidence="2" id="KW-1185">Reference proteome</keyword>
<dbReference type="Proteomes" id="UP000600365">
    <property type="component" value="Unassembled WGS sequence"/>
</dbReference>
<organism evidence="1 2">
    <name type="scientific">Streptomyces albiflavescens</name>
    <dbReference type="NCBI Taxonomy" id="1623582"/>
    <lineage>
        <taxon>Bacteria</taxon>
        <taxon>Bacillati</taxon>
        <taxon>Actinomycetota</taxon>
        <taxon>Actinomycetes</taxon>
        <taxon>Kitasatosporales</taxon>
        <taxon>Streptomycetaceae</taxon>
        <taxon>Streptomyces</taxon>
    </lineage>
</organism>
<dbReference type="EMBL" id="BMMM01000024">
    <property type="protein sequence ID" value="GGN90688.1"/>
    <property type="molecule type" value="Genomic_DNA"/>
</dbReference>
<gene>
    <name evidence="1" type="ORF">GCM10011579_086860</name>
</gene>
<accession>A0A917YE13</accession>
<comment type="caution">
    <text evidence="1">The sequence shown here is derived from an EMBL/GenBank/DDBJ whole genome shotgun (WGS) entry which is preliminary data.</text>
</comment>
<sequence length="58" mass="6407">MDEVEGDEGGAYITLRVSRDSGRTWGPRTTYQPGREALPIESGGRFPPCECPRCAHLK</sequence>